<dbReference type="GO" id="GO:0016020">
    <property type="term" value="C:membrane"/>
    <property type="evidence" value="ECO:0007669"/>
    <property type="project" value="UniProtKB-SubCell"/>
</dbReference>
<evidence type="ECO:0000256" key="5">
    <source>
        <dbReference type="SAM" id="MobiDB-lite"/>
    </source>
</evidence>
<dbReference type="PROSITE" id="PS50004">
    <property type="entry name" value="C2"/>
    <property type="match status" value="2"/>
</dbReference>
<dbReference type="PROSITE" id="PS51778">
    <property type="entry name" value="VAST"/>
    <property type="match status" value="2"/>
</dbReference>
<keyword evidence="9" id="KW-1185">Reference proteome</keyword>
<evidence type="ECO:0000259" key="7">
    <source>
        <dbReference type="PROSITE" id="PS51778"/>
    </source>
</evidence>
<evidence type="ECO:0000259" key="6">
    <source>
        <dbReference type="PROSITE" id="PS50004"/>
    </source>
</evidence>
<gene>
    <name evidence="8" type="ORF">IEQ34_010347</name>
</gene>
<feature type="region of interest" description="Disordered" evidence="5">
    <location>
        <begin position="127"/>
        <end position="155"/>
    </location>
</feature>
<comment type="subcellular location">
    <subcellularLocation>
        <location evidence="1">Membrane</location>
        <topology evidence="1">Single-pass membrane protein</topology>
    </subcellularLocation>
</comment>
<name>A0AAV7H3B5_DENCH</name>
<dbReference type="PRINTS" id="PR00360">
    <property type="entry name" value="C2DOMAIN"/>
</dbReference>
<dbReference type="Proteomes" id="UP000775213">
    <property type="component" value="Unassembled WGS sequence"/>
</dbReference>
<protein>
    <recommendedName>
        <fullName evidence="10">C2 and GRAM domain-containing protein</fullName>
    </recommendedName>
</protein>
<dbReference type="PANTHER" id="PTHR46296">
    <property type="entry name" value="BNAA05G37250D PROTEIN"/>
    <property type="match status" value="1"/>
</dbReference>
<dbReference type="InterPro" id="IPR044511">
    <property type="entry name" value="At1g03370/At5g50170-like"/>
</dbReference>
<dbReference type="CDD" id="cd00030">
    <property type="entry name" value="C2"/>
    <property type="match status" value="2"/>
</dbReference>
<evidence type="ECO:0000313" key="9">
    <source>
        <dbReference type="Proteomes" id="UP000775213"/>
    </source>
</evidence>
<keyword evidence="3" id="KW-1133">Transmembrane helix</keyword>
<dbReference type="AlphaFoldDB" id="A0AAV7H3B5"/>
<dbReference type="Pfam" id="PF02893">
    <property type="entry name" value="GRAM"/>
    <property type="match status" value="1"/>
</dbReference>
<dbReference type="InterPro" id="IPR004182">
    <property type="entry name" value="GRAM"/>
</dbReference>
<evidence type="ECO:0008006" key="10">
    <source>
        <dbReference type="Google" id="ProtNLM"/>
    </source>
</evidence>
<comment type="caution">
    <text evidence="8">The sequence shown here is derived from an EMBL/GenBank/DDBJ whole genome shotgun (WGS) entry which is preliminary data.</text>
</comment>
<dbReference type="InterPro" id="IPR000008">
    <property type="entry name" value="C2_dom"/>
</dbReference>
<evidence type="ECO:0000256" key="2">
    <source>
        <dbReference type="ARBA" id="ARBA00022692"/>
    </source>
</evidence>
<dbReference type="Gene3D" id="2.60.40.150">
    <property type="entry name" value="C2 domain"/>
    <property type="match status" value="2"/>
</dbReference>
<feature type="domain" description="VASt" evidence="7">
    <location>
        <begin position="265"/>
        <end position="436"/>
    </location>
</feature>
<dbReference type="Pfam" id="PF00168">
    <property type="entry name" value="C2"/>
    <property type="match status" value="2"/>
</dbReference>
<proteinExistence type="predicted"/>
<dbReference type="InterPro" id="IPR011993">
    <property type="entry name" value="PH-like_dom_sf"/>
</dbReference>
<dbReference type="InterPro" id="IPR031968">
    <property type="entry name" value="VASt"/>
</dbReference>
<sequence length="1031" mass="115894">MRLYVKVIEARGLPAMDLNGLSDPYVRLQLGKQRAKTKVVKKCLNPLWDEEFNFKVGDLKEELIVLVLDEDKYFSDDSLGRVKLPLAKVLDAENLSLGSAWYQLQPKSKKSKNKECGEIHLTLSLSQSNPSCDGTPPRTCSEDLTSHSDKSSELKRESLLVDSNGKIDSYSVSEAEEADPDKEEKLQSRAFFDRMFQIFAGKSAEITKSTSRDIDFVEVIQHEPLKPEVTELAEDTVSNSNSTFDELLKILESKDQGGEMPENLTGGVILDQSYAVSPSELNTVLFSPNSNFLQSLAEIQGTTDLNIEPWRFENGESLKRVVTYIKAATKLVKAVKATEDQIYLKADGKNYSVLASVSTPDVPFGSCFRCEVLYCIMPGPQLPSEEESSRLVVSWRINFFQSTMMKGMIENGAKQGLKDSYVQFAELLSKNVKPLDLKDVESSKEQILASLQTEQESDWKLACRFFGNFTVISSIFVGLYVTVHILLANRSMIQGLEFAGLDLPDSIGEVVVCGVLVLQGERVLKMIGRFLQARKQRGSDHGIKAQGDGWLLTVALIEGSDLAAVDSSGYSDPYVVFTCHGKTKTSSIKFQTLDPHWNEIFEFDAMIDPPSTMEINVYDFDGPFDEAVSLGHAEVNFLKSNLSELADVWISLEGKLAQACQSKLHLRIFLNNTRGVQVVSDYLTKMEKEVGKKINLRSPQTNSAFQKLFGLPPEEFLINDFTCHLKRKMPIQGRLFLSPRIIGFYTNLFGHKIKFFFLWEDIEDIQVVPPSLTSMGSPSLLIILRRGRGLDARHGAKSLDPDGRLKFQFQSFVSFNVANRTIMALWKAKSLSPEQKVRIVEEESEEKELHSEESGSFLGVEDAKMSEVFSSIVPVPLNSLMEIFEGDSLEQKVMEKVGCVDYSTTAWESVSPDVHQRQVNYKFDKNISRYGGEVTSTQQRSRLHDKNGWLIEEVMTLQGVLLGDYFTLHLRYQIDDLQSKSKACHVHVSLGIAWLKSTKHQKRITKNVIANSSTRLKEMFRLVEKEFSTGK</sequence>
<dbReference type="SUPFAM" id="SSF49562">
    <property type="entry name" value="C2 domain (Calcium/lipid-binding domain, CaLB)"/>
    <property type="match status" value="2"/>
</dbReference>
<feature type="domain" description="VASt" evidence="7">
    <location>
        <begin position="864"/>
        <end position="1031"/>
    </location>
</feature>
<dbReference type="InterPro" id="IPR035892">
    <property type="entry name" value="C2_domain_sf"/>
</dbReference>
<evidence type="ECO:0000256" key="3">
    <source>
        <dbReference type="ARBA" id="ARBA00022989"/>
    </source>
</evidence>
<feature type="domain" description="C2" evidence="6">
    <location>
        <begin position="532"/>
        <end position="650"/>
    </location>
</feature>
<evidence type="ECO:0000256" key="4">
    <source>
        <dbReference type="ARBA" id="ARBA00023136"/>
    </source>
</evidence>
<reference evidence="8 9" key="1">
    <citation type="journal article" date="2021" name="Hortic Res">
        <title>Chromosome-scale assembly of the Dendrobium chrysotoxum genome enhances the understanding of orchid evolution.</title>
        <authorList>
            <person name="Zhang Y."/>
            <person name="Zhang G.Q."/>
            <person name="Zhang D."/>
            <person name="Liu X.D."/>
            <person name="Xu X.Y."/>
            <person name="Sun W.H."/>
            <person name="Yu X."/>
            <person name="Zhu X."/>
            <person name="Wang Z.W."/>
            <person name="Zhao X."/>
            <person name="Zhong W.Y."/>
            <person name="Chen H."/>
            <person name="Yin W.L."/>
            <person name="Huang T."/>
            <person name="Niu S.C."/>
            <person name="Liu Z.J."/>
        </authorList>
    </citation>
    <scope>NUCLEOTIDE SEQUENCE [LARGE SCALE GENOMIC DNA]</scope>
    <source>
        <strain evidence="8">Lindl</strain>
    </source>
</reference>
<evidence type="ECO:0000313" key="8">
    <source>
        <dbReference type="EMBL" id="KAH0462772.1"/>
    </source>
</evidence>
<dbReference type="EMBL" id="JAGFBR010000009">
    <property type="protein sequence ID" value="KAH0462772.1"/>
    <property type="molecule type" value="Genomic_DNA"/>
</dbReference>
<feature type="domain" description="C2" evidence="6">
    <location>
        <begin position="1"/>
        <end position="102"/>
    </location>
</feature>
<keyword evidence="4" id="KW-0472">Membrane</keyword>
<dbReference type="PANTHER" id="PTHR46296:SF8">
    <property type="entry name" value="OS06G0297800 PROTEIN"/>
    <property type="match status" value="1"/>
</dbReference>
<dbReference type="Gene3D" id="2.30.29.30">
    <property type="entry name" value="Pleckstrin-homology domain (PH domain)/Phosphotyrosine-binding domain (PTB)"/>
    <property type="match status" value="1"/>
</dbReference>
<dbReference type="SMART" id="SM00239">
    <property type="entry name" value="C2"/>
    <property type="match status" value="2"/>
</dbReference>
<dbReference type="Pfam" id="PF16016">
    <property type="entry name" value="VASt"/>
    <property type="match status" value="2"/>
</dbReference>
<dbReference type="CDD" id="cd13219">
    <property type="entry name" value="PH-GRAM_C2-GRAM"/>
    <property type="match status" value="1"/>
</dbReference>
<feature type="compositionally biased region" description="Basic and acidic residues" evidence="5">
    <location>
        <begin position="140"/>
        <end position="155"/>
    </location>
</feature>
<keyword evidence="2" id="KW-0812">Transmembrane</keyword>
<accession>A0AAV7H3B5</accession>
<dbReference type="SMART" id="SM00568">
    <property type="entry name" value="GRAM"/>
    <property type="match status" value="1"/>
</dbReference>
<organism evidence="8 9">
    <name type="scientific">Dendrobium chrysotoxum</name>
    <name type="common">Orchid</name>
    <dbReference type="NCBI Taxonomy" id="161865"/>
    <lineage>
        <taxon>Eukaryota</taxon>
        <taxon>Viridiplantae</taxon>
        <taxon>Streptophyta</taxon>
        <taxon>Embryophyta</taxon>
        <taxon>Tracheophyta</taxon>
        <taxon>Spermatophyta</taxon>
        <taxon>Magnoliopsida</taxon>
        <taxon>Liliopsida</taxon>
        <taxon>Asparagales</taxon>
        <taxon>Orchidaceae</taxon>
        <taxon>Epidendroideae</taxon>
        <taxon>Malaxideae</taxon>
        <taxon>Dendrobiinae</taxon>
        <taxon>Dendrobium</taxon>
    </lineage>
</organism>
<evidence type="ECO:0000256" key="1">
    <source>
        <dbReference type="ARBA" id="ARBA00004167"/>
    </source>
</evidence>